<gene>
    <name evidence="2" type="ORF">DW811_11975</name>
</gene>
<proteinExistence type="predicted"/>
<accession>A0A414D756</accession>
<evidence type="ECO:0000256" key="1">
    <source>
        <dbReference type="SAM" id="Phobius"/>
    </source>
</evidence>
<evidence type="ECO:0000313" key="2">
    <source>
        <dbReference type="EMBL" id="RHD06104.1"/>
    </source>
</evidence>
<name>A0A414D756_9FIRM</name>
<sequence>MNTIIWIGLFMFIMGTIILVSSYQSIFNQSAKAGGIIAALCIYLLLDGVAVMLWGNHNYIIAFFIGGLGLLLSVMILIDVIKSRNKSDEEYRKKVEDDANMRPVKVSKVEQDGVSVRVYMKVYRGENISSGKITFLTQSGIYKEGDMWKVLYPEIVAFHPGLEEEFSSNRLVDITGVDETFFNKLSAVEHLLIGNVV</sequence>
<dbReference type="Proteomes" id="UP000284794">
    <property type="component" value="Unassembled WGS sequence"/>
</dbReference>
<comment type="caution">
    <text evidence="2">The sequence shown here is derived from an EMBL/GenBank/DDBJ whole genome shotgun (WGS) entry which is preliminary data.</text>
</comment>
<feature type="transmembrane region" description="Helical" evidence="1">
    <location>
        <begin position="60"/>
        <end position="81"/>
    </location>
</feature>
<keyword evidence="1" id="KW-0472">Membrane</keyword>
<dbReference type="RefSeq" id="WP_118149068.1">
    <property type="nucleotide sequence ID" value="NZ_QRNK01000052.1"/>
</dbReference>
<feature type="transmembrane region" description="Helical" evidence="1">
    <location>
        <begin position="6"/>
        <end position="23"/>
    </location>
</feature>
<protein>
    <submittedName>
        <fullName evidence="2">Uncharacterized protein</fullName>
    </submittedName>
</protein>
<keyword evidence="1" id="KW-1133">Transmembrane helix</keyword>
<organism evidence="2 3">
    <name type="scientific">Lachnospira eligens</name>
    <dbReference type="NCBI Taxonomy" id="39485"/>
    <lineage>
        <taxon>Bacteria</taxon>
        <taxon>Bacillati</taxon>
        <taxon>Bacillota</taxon>
        <taxon>Clostridia</taxon>
        <taxon>Lachnospirales</taxon>
        <taxon>Lachnospiraceae</taxon>
        <taxon>Lachnospira</taxon>
    </lineage>
</organism>
<dbReference type="EMBL" id="QSIS01000019">
    <property type="protein sequence ID" value="RHD06104.1"/>
    <property type="molecule type" value="Genomic_DNA"/>
</dbReference>
<reference evidence="2 3" key="1">
    <citation type="submission" date="2018-08" db="EMBL/GenBank/DDBJ databases">
        <title>A genome reference for cultivated species of the human gut microbiota.</title>
        <authorList>
            <person name="Zou Y."/>
            <person name="Xue W."/>
            <person name="Luo G."/>
        </authorList>
    </citation>
    <scope>NUCLEOTIDE SEQUENCE [LARGE SCALE GENOMIC DNA]</scope>
    <source>
        <strain evidence="2 3">AM32-2AC</strain>
    </source>
</reference>
<dbReference type="AlphaFoldDB" id="A0A414D756"/>
<evidence type="ECO:0000313" key="3">
    <source>
        <dbReference type="Proteomes" id="UP000284794"/>
    </source>
</evidence>
<keyword evidence="1" id="KW-0812">Transmembrane</keyword>
<feature type="transmembrane region" description="Helical" evidence="1">
    <location>
        <begin position="35"/>
        <end position="54"/>
    </location>
</feature>